<dbReference type="SUPFAM" id="SSF56112">
    <property type="entry name" value="Protein kinase-like (PK-like)"/>
    <property type="match status" value="1"/>
</dbReference>
<dbReference type="Proteomes" id="UP000324897">
    <property type="component" value="Chromosome 4"/>
</dbReference>
<dbReference type="OrthoDB" id="784360at2759"/>
<name>A0A5J9W1C0_9POAL</name>
<dbReference type="Gramene" id="TVU41120">
    <property type="protein sequence ID" value="TVU41120"/>
    <property type="gene ID" value="EJB05_14614"/>
</dbReference>
<evidence type="ECO:0008006" key="3">
    <source>
        <dbReference type="Google" id="ProtNLM"/>
    </source>
</evidence>
<sequence length="118" mass="13391">MVLHSHQHAYVTEGSPCLGYQDHLGVEQLFKIFNLCGSPPDDYWRKMKLSAMFRTPKAYKPTMTERCRDLPPSALSLLTTLLALDPAACGTAVQALQKNVVAVKGVHRRRVDARWRRR</sequence>
<evidence type="ECO:0000313" key="2">
    <source>
        <dbReference type="Proteomes" id="UP000324897"/>
    </source>
</evidence>
<dbReference type="EMBL" id="RWGY01000007">
    <property type="protein sequence ID" value="TVU41120.1"/>
    <property type="molecule type" value="Genomic_DNA"/>
</dbReference>
<gene>
    <name evidence="1" type="ORF">EJB05_14614</name>
</gene>
<evidence type="ECO:0000313" key="1">
    <source>
        <dbReference type="EMBL" id="TVU41120.1"/>
    </source>
</evidence>
<reference evidence="1 2" key="1">
    <citation type="journal article" date="2019" name="Sci. Rep.">
        <title>A high-quality genome of Eragrostis curvula grass provides insights into Poaceae evolution and supports new strategies to enhance forage quality.</title>
        <authorList>
            <person name="Carballo J."/>
            <person name="Santos B.A.C.M."/>
            <person name="Zappacosta D."/>
            <person name="Garbus I."/>
            <person name="Selva J.P."/>
            <person name="Gallo C.A."/>
            <person name="Diaz A."/>
            <person name="Albertini E."/>
            <person name="Caccamo M."/>
            <person name="Echenique V."/>
        </authorList>
    </citation>
    <scope>NUCLEOTIDE SEQUENCE [LARGE SCALE GENOMIC DNA]</scope>
    <source>
        <strain evidence="2">cv. Victoria</strain>
        <tissue evidence="1">Leaf</tissue>
    </source>
</reference>
<dbReference type="AlphaFoldDB" id="A0A5J9W1C0"/>
<proteinExistence type="predicted"/>
<accession>A0A5J9W1C0</accession>
<feature type="non-terminal residue" evidence="1">
    <location>
        <position position="1"/>
    </location>
</feature>
<organism evidence="1 2">
    <name type="scientific">Eragrostis curvula</name>
    <name type="common">weeping love grass</name>
    <dbReference type="NCBI Taxonomy" id="38414"/>
    <lineage>
        <taxon>Eukaryota</taxon>
        <taxon>Viridiplantae</taxon>
        <taxon>Streptophyta</taxon>
        <taxon>Embryophyta</taxon>
        <taxon>Tracheophyta</taxon>
        <taxon>Spermatophyta</taxon>
        <taxon>Magnoliopsida</taxon>
        <taxon>Liliopsida</taxon>
        <taxon>Poales</taxon>
        <taxon>Poaceae</taxon>
        <taxon>PACMAD clade</taxon>
        <taxon>Chloridoideae</taxon>
        <taxon>Eragrostideae</taxon>
        <taxon>Eragrostidinae</taxon>
        <taxon>Eragrostis</taxon>
    </lineage>
</organism>
<dbReference type="Gene3D" id="1.10.510.10">
    <property type="entry name" value="Transferase(Phosphotransferase) domain 1"/>
    <property type="match status" value="1"/>
</dbReference>
<protein>
    <recommendedName>
        <fullName evidence="3">Protein kinase domain-containing protein</fullName>
    </recommendedName>
</protein>
<keyword evidence="2" id="KW-1185">Reference proteome</keyword>
<comment type="caution">
    <text evidence="1">The sequence shown here is derived from an EMBL/GenBank/DDBJ whole genome shotgun (WGS) entry which is preliminary data.</text>
</comment>
<dbReference type="InterPro" id="IPR011009">
    <property type="entry name" value="Kinase-like_dom_sf"/>
</dbReference>